<dbReference type="InterPro" id="IPR006127">
    <property type="entry name" value="ZnuA-like"/>
</dbReference>
<dbReference type="SUPFAM" id="SSF53807">
    <property type="entry name" value="Helical backbone' metal receptor"/>
    <property type="match status" value="1"/>
</dbReference>
<dbReference type="GO" id="GO:0030001">
    <property type="term" value="P:metal ion transport"/>
    <property type="evidence" value="ECO:0007669"/>
    <property type="project" value="InterPro"/>
</dbReference>
<dbReference type="OrthoDB" id="9810636at2"/>
<feature type="signal peptide" evidence="5">
    <location>
        <begin position="1"/>
        <end position="24"/>
    </location>
</feature>
<proteinExistence type="inferred from homology"/>
<name>A0A1U7PKR2_9BACI</name>
<feature type="region of interest" description="Disordered" evidence="4">
    <location>
        <begin position="124"/>
        <end position="151"/>
    </location>
</feature>
<evidence type="ECO:0000256" key="3">
    <source>
        <dbReference type="RuleBase" id="RU003512"/>
    </source>
</evidence>
<dbReference type="GO" id="GO:0007155">
    <property type="term" value="P:cell adhesion"/>
    <property type="evidence" value="ECO:0007669"/>
    <property type="project" value="InterPro"/>
</dbReference>
<dbReference type="STRING" id="550447.SAMN05428946_1873"/>
<keyword evidence="7" id="KW-1185">Reference proteome</keyword>
<feature type="chain" id="PRO_5011962257" evidence="5">
    <location>
        <begin position="25"/>
        <end position="325"/>
    </location>
</feature>
<dbReference type="InterPro" id="IPR006129">
    <property type="entry name" value="AdhesinB"/>
</dbReference>
<dbReference type="InterPro" id="IPR006128">
    <property type="entry name" value="Lipoprotein_PsaA-like"/>
</dbReference>
<dbReference type="EMBL" id="FTPL01000002">
    <property type="protein sequence ID" value="SIT85787.1"/>
    <property type="molecule type" value="Genomic_DNA"/>
</dbReference>
<dbReference type="Gene3D" id="3.40.50.1980">
    <property type="entry name" value="Nitrogenase molybdenum iron protein domain"/>
    <property type="match status" value="2"/>
</dbReference>
<dbReference type="PRINTS" id="PR00690">
    <property type="entry name" value="ADHESNFAMILY"/>
</dbReference>
<dbReference type="PRINTS" id="PR00691">
    <property type="entry name" value="ADHESINB"/>
</dbReference>
<dbReference type="PANTHER" id="PTHR42953">
    <property type="entry name" value="HIGH-AFFINITY ZINC UPTAKE SYSTEM PROTEIN ZNUA-RELATED"/>
    <property type="match status" value="1"/>
</dbReference>
<evidence type="ECO:0000313" key="6">
    <source>
        <dbReference type="EMBL" id="SIT85787.1"/>
    </source>
</evidence>
<feature type="compositionally biased region" description="Basic and acidic residues" evidence="4">
    <location>
        <begin position="126"/>
        <end position="151"/>
    </location>
</feature>
<keyword evidence="1 3" id="KW-0813">Transport</keyword>
<evidence type="ECO:0000256" key="1">
    <source>
        <dbReference type="ARBA" id="ARBA00022448"/>
    </source>
</evidence>
<dbReference type="InterPro" id="IPR050492">
    <property type="entry name" value="Bact_metal-bind_prot9"/>
</dbReference>
<protein>
    <submittedName>
        <fullName evidence="6">Zinc transport system substrate-binding protein</fullName>
    </submittedName>
</protein>
<sequence>MKRLGIILLAAVLLLGACGSPSDKKENNQTAGGDKDIIQVKTTVYPLAYFAQRIGGDAVEASSVYPPGADSHTFEPTQKEMMALADSDLFIYIGLGLEGFVDKAEKTLKNEKVRLVAAGNSIPENALRRGGDHHDGDDDHDDHDHHDHSGVDPHVWLSPVLAKDLAAAVKDALVREMPDHEAEFTDRFDALTEELDALDGEYREMAGKAETKSFFISHASFGYVADEYGLKQVSVAGLNSQSEPSQKQLAAIVDQARSEKIRYLFFEQNVSSKLTEVIQREIGAEPLTVHNLSVLTQEDIKADETYFTLMERNLDEFRKALGAAE</sequence>
<reference evidence="7" key="1">
    <citation type="submission" date="2017-01" db="EMBL/GenBank/DDBJ databases">
        <authorList>
            <person name="Varghese N."/>
            <person name="Submissions S."/>
        </authorList>
    </citation>
    <scope>NUCLEOTIDE SEQUENCE [LARGE SCALE GENOMIC DNA]</scope>
    <source>
        <strain evidence="7">MNA4</strain>
    </source>
</reference>
<dbReference type="PROSITE" id="PS51257">
    <property type="entry name" value="PROKAR_LIPOPROTEIN"/>
    <property type="match status" value="1"/>
</dbReference>
<dbReference type="PANTHER" id="PTHR42953:SF8">
    <property type="entry name" value="ZINT DOMAIN-CONTAINING PROTEIN"/>
    <property type="match status" value="1"/>
</dbReference>
<organism evidence="6 7">
    <name type="scientific">Edaphobacillus lindanitolerans</name>
    <dbReference type="NCBI Taxonomy" id="550447"/>
    <lineage>
        <taxon>Bacteria</taxon>
        <taxon>Bacillati</taxon>
        <taxon>Bacillota</taxon>
        <taxon>Bacilli</taxon>
        <taxon>Bacillales</taxon>
        <taxon>Bacillaceae</taxon>
        <taxon>Edaphobacillus</taxon>
    </lineage>
</organism>
<dbReference type="GO" id="GO:0046872">
    <property type="term" value="F:metal ion binding"/>
    <property type="evidence" value="ECO:0007669"/>
    <property type="project" value="InterPro"/>
</dbReference>
<evidence type="ECO:0000256" key="4">
    <source>
        <dbReference type="SAM" id="MobiDB-lite"/>
    </source>
</evidence>
<evidence type="ECO:0000313" key="7">
    <source>
        <dbReference type="Proteomes" id="UP000187550"/>
    </source>
</evidence>
<keyword evidence="2 5" id="KW-0732">Signal</keyword>
<gene>
    <name evidence="6" type="ORF">SAMN05428946_1873</name>
</gene>
<dbReference type="AlphaFoldDB" id="A0A1U7PKR2"/>
<dbReference type="Proteomes" id="UP000187550">
    <property type="component" value="Unassembled WGS sequence"/>
</dbReference>
<comment type="similarity">
    <text evidence="3">Belongs to the bacterial solute-binding protein 9 family.</text>
</comment>
<accession>A0A1U7PKR2</accession>
<evidence type="ECO:0000256" key="5">
    <source>
        <dbReference type="SAM" id="SignalP"/>
    </source>
</evidence>
<dbReference type="Pfam" id="PF01297">
    <property type="entry name" value="ZnuA"/>
    <property type="match status" value="1"/>
</dbReference>
<dbReference type="RefSeq" id="WP_076758311.1">
    <property type="nucleotide sequence ID" value="NZ_FTPL01000002.1"/>
</dbReference>
<evidence type="ECO:0000256" key="2">
    <source>
        <dbReference type="ARBA" id="ARBA00022729"/>
    </source>
</evidence>